<dbReference type="PANTHER" id="PTHR26312:SF123">
    <property type="entry name" value="TETRATRICOPEPTIDE REPEAT (TPR)-LIKE SUPERFAMILY PROTEIN"/>
    <property type="match status" value="1"/>
</dbReference>
<dbReference type="PANTHER" id="PTHR26312">
    <property type="entry name" value="TETRATRICOPEPTIDE REPEAT PROTEIN 5"/>
    <property type="match status" value="1"/>
</dbReference>
<dbReference type="AlphaFoldDB" id="A0AAV2EK28"/>
<accession>A0AAV2EK28</accession>
<dbReference type="SUPFAM" id="SSF81901">
    <property type="entry name" value="HCP-like"/>
    <property type="match status" value="1"/>
</dbReference>
<reference evidence="2 3" key="1">
    <citation type="submission" date="2024-04" db="EMBL/GenBank/DDBJ databases">
        <authorList>
            <person name="Fracassetti M."/>
        </authorList>
    </citation>
    <scope>NUCLEOTIDE SEQUENCE [LARGE SCALE GENOMIC DNA]</scope>
</reference>
<organism evidence="2 3">
    <name type="scientific">Linum trigynum</name>
    <dbReference type="NCBI Taxonomy" id="586398"/>
    <lineage>
        <taxon>Eukaryota</taxon>
        <taxon>Viridiplantae</taxon>
        <taxon>Streptophyta</taxon>
        <taxon>Embryophyta</taxon>
        <taxon>Tracheophyta</taxon>
        <taxon>Spermatophyta</taxon>
        <taxon>Magnoliopsida</taxon>
        <taxon>eudicotyledons</taxon>
        <taxon>Gunneridae</taxon>
        <taxon>Pentapetalae</taxon>
        <taxon>rosids</taxon>
        <taxon>fabids</taxon>
        <taxon>Malpighiales</taxon>
        <taxon>Linaceae</taxon>
        <taxon>Linum</taxon>
    </lineage>
</organism>
<proteinExistence type="predicted"/>
<evidence type="ECO:0000313" key="2">
    <source>
        <dbReference type="EMBL" id="CAL1386343.1"/>
    </source>
</evidence>
<sequence length="305" mass="32932">MKAVLLRTSSNNIHPPVCPAGSPAGSPKVSLHRSDSLTGMFAWDPNAHKKSIHLEIASSPRRRQGSSSTTITRSMSESDMVRSEFGGGMKKRLPHSASRCSLSAVEAAAAGSRRKFTRKDVYGVGIAAAIPMEEYVEDGNNNGGKDNGGGFGGRGEGNGGDDDNKRRMAEYYEQIIRSNPHDALLLRNYGKFLDEVEGDGKRAEEYYGRALLENPGDGEVLSLYANLIWENYKDQERAFTYFHQAASASPNDCMVLGSYAHFMWVSEDEEAEAAAANHNLSVTGEAPPPPAAATTTARPAMVPAF</sequence>
<gene>
    <name evidence="2" type="ORF">LTRI10_LOCUS27409</name>
</gene>
<evidence type="ECO:0000256" key="1">
    <source>
        <dbReference type="SAM" id="MobiDB-lite"/>
    </source>
</evidence>
<evidence type="ECO:0000313" key="3">
    <source>
        <dbReference type="Proteomes" id="UP001497516"/>
    </source>
</evidence>
<feature type="region of interest" description="Disordered" evidence="1">
    <location>
        <begin position="58"/>
        <end position="80"/>
    </location>
</feature>
<dbReference type="Gene3D" id="1.25.40.10">
    <property type="entry name" value="Tetratricopeptide repeat domain"/>
    <property type="match status" value="1"/>
</dbReference>
<protein>
    <submittedName>
        <fullName evidence="2">Uncharacterized protein</fullName>
    </submittedName>
</protein>
<dbReference type="Proteomes" id="UP001497516">
    <property type="component" value="Chromosome 5"/>
</dbReference>
<feature type="region of interest" description="Disordered" evidence="1">
    <location>
        <begin position="1"/>
        <end position="28"/>
    </location>
</feature>
<keyword evidence="3" id="KW-1185">Reference proteome</keyword>
<name>A0AAV2EK28_9ROSI</name>
<feature type="compositionally biased region" description="Polar residues" evidence="1">
    <location>
        <begin position="65"/>
        <end position="77"/>
    </location>
</feature>
<feature type="region of interest" description="Disordered" evidence="1">
    <location>
        <begin position="138"/>
        <end position="165"/>
    </location>
</feature>
<dbReference type="EMBL" id="OZ034818">
    <property type="protein sequence ID" value="CAL1386343.1"/>
    <property type="molecule type" value="Genomic_DNA"/>
</dbReference>
<dbReference type="InterPro" id="IPR011990">
    <property type="entry name" value="TPR-like_helical_dom_sf"/>
</dbReference>
<feature type="compositionally biased region" description="Gly residues" evidence="1">
    <location>
        <begin position="141"/>
        <end position="158"/>
    </location>
</feature>